<dbReference type="Pfam" id="PF04773">
    <property type="entry name" value="FecR"/>
    <property type="match status" value="1"/>
</dbReference>
<dbReference type="InterPro" id="IPR007730">
    <property type="entry name" value="SPOR-like_dom"/>
</dbReference>
<reference evidence="3 4" key="1">
    <citation type="submission" date="2020-08" db="EMBL/GenBank/DDBJ databases">
        <title>Genome sequencing of Purple Non-Sulfur Bacteria from various extreme environments.</title>
        <authorList>
            <person name="Mayer M."/>
        </authorList>
    </citation>
    <scope>NUCLEOTIDE SEQUENCE [LARGE SCALE GENOMIC DNA]</scope>
    <source>
        <strain evidence="3 4">2761</strain>
    </source>
</reference>
<dbReference type="GO" id="GO:0042834">
    <property type="term" value="F:peptidoglycan binding"/>
    <property type="evidence" value="ECO:0007669"/>
    <property type="project" value="InterPro"/>
</dbReference>
<evidence type="ECO:0000259" key="2">
    <source>
        <dbReference type="PROSITE" id="PS51724"/>
    </source>
</evidence>
<dbReference type="InterPro" id="IPR036680">
    <property type="entry name" value="SPOR-like_sf"/>
</dbReference>
<feature type="signal peptide" evidence="1">
    <location>
        <begin position="1"/>
        <end position="27"/>
    </location>
</feature>
<evidence type="ECO:0000313" key="3">
    <source>
        <dbReference type="EMBL" id="MBB4247308.1"/>
    </source>
</evidence>
<protein>
    <submittedName>
        <fullName evidence="3">Opacity protein-like surface antigen</fullName>
    </submittedName>
</protein>
<evidence type="ECO:0000313" key="4">
    <source>
        <dbReference type="Proteomes" id="UP000587070"/>
    </source>
</evidence>
<feature type="chain" id="PRO_5032983870" evidence="1">
    <location>
        <begin position="28"/>
        <end position="307"/>
    </location>
</feature>
<evidence type="ECO:0000256" key="1">
    <source>
        <dbReference type="SAM" id="SignalP"/>
    </source>
</evidence>
<dbReference type="Gene3D" id="3.30.70.1070">
    <property type="entry name" value="Sporulation related repeat"/>
    <property type="match status" value="1"/>
</dbReference>
<dbReference type="Proteomes" id="UP000587070">
    <property type="component" value="Unassembled WGS sequence"/>
</dbReference>
<dbReference type="PROSITE" id="PS51724">
    <property type="entry name" value="SPOR"/>
    <property type="match status" value="1"/>
</dbReference>
<dbReference type="AlphaFoldDB" id="A0A840G9E7"/>
<name>A0A840G9E7_RHOTE</name>
<sequence length="307" mass="32679">MSMTTGGRRLLLALALLSALLATAAQASDVEKAARSTDAVRVDAVQAPAWLERNGQRTPLAPGMRLHNRDLLITGSAARVELRLAEGSVLKLGDNTQLAINALARRDARTSTAAFVVEHGVFRFTPPLAHAGTAQRRVNVRIASITAALRQAEVWGSADGQRDLLCLLAGSISAVHELDSPRDFAEPLSVYRAPSGEAPLDVAFASSDELAGWLVQTELLEGSGVQRQGGRWQVELATLGDEASALELYDRARAAGFAVRIRPRAGEAAAWRYALRATQLPTRAEASALAAKMAGALALEAPRVLRR</sequence>
<keyword evidence="1" id="KW-0732">Signal</keyword>
<organism evidence="3 4">
    <name type="scientific">Rhodocyclus tenuis</name>
    <name type="common">Rhodospirillum tenue</name>
    <dbReference type="NCBI Taxonomy" id="1066"/>
    <lineage>
        <taxon>Bacteria</taxon>
        <taxon>Pseudomonadati</taxon>
        <taxon>Pseudomonadota</taxon>
        <taxon>Betaproteobacteria</taxon>
        <taxon>Rhodocyclales</taxon>
        <taxon>Rhodocyclaceae</taxon>
        <taxon>Rhodocyclus</taxon>
    </lineage>
</organism>
<dbReference type="EMBL" id="JACIGE010000005">
    <property type="protein sequence ID" value="MBB4247308.1"/>
    <property type="molecule type" value="Genomic_DNA"/>
</dbReference>
<feature type="domain" description="SPOR" evidence="2">
    <location>
        <begin position="226"/>
        <end position="306"/>
    </location>
</feature>
<proteinExistence type="predicted"/>
<accession>A0A840G9E7</accession>
<comment type="caution">
    <text evidence="3">The sequence shown here is derived from an EMBL/GenBank/DDBJ whole genome shotgun (WGS) entry which is preliminary data.</text>
</comment>
<dbReference type="InterPro" id="IPR006860">
    <property type="entry name" value="FecR"/>
</dbReference>
<keyword evidence="4" id="KW-1185">Reference proteome</keyword>
<gene>
    <name evidence="3" type="ORF">GGD90_001679</name>
</gene>